<dbReference type="Proteomes" id="UP001155059">
    <property type="component" value="Unassembled WGS sequence"/>
</dbReference>
<comment type="caution">
    <text evidence="1">The sequence shown here is derived from an EMBL/GenBank/DDBJ whole genome shotgun (WGS) entry which is preliminary data.</text>
</comment>
<accession>A0A9X1Z635</accession>
<dbReference type="RefSeq" id="WP_268266929.1">
    <property type="nucleotide sequence ID" value="NZ_JALQCW010000088.1"/>
</dbReference>
<evidence type="ECO:0000313" key="2">
    <source>
        <dbReference type="Proteomes" id="UP001155059"/>
    </source>
</evidence>
<reference evidence="1 2" key="2">
    <citation type="journal article" date="2023" name="Plant Pathol.">
        <title>Dismantling and reorganizing Pseudomonas marginalis sensu#lato.</title>
        <authorList>
            <person name="Sawada H."/>
            <person name="Fujikawa T."/>
            <person name="Satou M."/>
        </authorList>
    </citation>
    <scope>NUCLEOTIDE SEQUENCE [LARGE SCALE GENOMIC DNA]</scope>
    <source>
        <strain evidence="1 2">MAFF 302030</strain>
    </source>
</reference>
<sequence length="442" mass="50081">MATSKDETAEYYWARVFTKENIFEYGQAALDLCCCLRVLFKEGYDSVVIPSRGAMPIFRAAKHAWFSEANYLADGESRLDSRMEILGSPIHAVTILPFSADPAEEKQTSKAIRRFWVKVLGALVRRDGQDPHLTFYQKLVKNLQGKELSQVLPRDLPSDKFIFIDTVVSGRAIDEILEAFELEGLDKFHLILLIDRKGDSIQGVYKRRIEALVAEGRCTLFHLNSLWTEDRGPSVSGVWSTVYPQILTELQGRFSWSEDCYGAGSFYHKVSSAQLDVQSGLGNPDYNMPMTRLHASISVMLHLVVTTLQQLETMADASPEQKSTLLKKMELSLDLHLAMLKEDLDELILLSPLEQETTLKLAEPRVHKRFPKARVTVSSSHLVRVELPRGEIEDLFTDYERAMRNHDRNALGDECFRQENSWSVAVEQLLRARAAAISQGEV</sequence>
<reference evidence="1 2" key="1">
    <citation type="journal article" date="2022" name="Int. J. Syst. Evol. Microbiol.">
        <title>Pseudomonas aegrilactucae sp. nov. and Pseudomonas morbosilactucae sp. nov., pathogens causing bacterial rot of lettuce in Japan.</title>
        <authorList>
            <person name="Sawada H."/>
            <person name="Fujikawa T."/>
            <person name="Satou M."/>
        </authorList>
    </citation>
    <scope>NUCLEOTIDE SEQUENCE [LARGE SCALE GENOMIC DNA]</scope>
    <source>
        <strain evidence="1 2">MAFF 302030</strain>
    </source>
</reference>
<dbReference type="EMBL" id="JALQCW010000088">
    <property type="protein sequence ID" value="MCK9801595.1"/>
    <property type="molecule type" value="Genomic_DNA"/>
</dbReference>
<organism evidence="1 2">
    <name type="scientific">Pseudomonas morbosilactucae</name>
    <dbReference type="NCBI Taxonomy" id="2938197"/>
    <lineage>
        <taxon>Bacteria</taxon>
        <taxon>Pseudomonadati</taxon>
        <taxon>Pseudomonadota</taxon>
        <taxon>Gammaproteobacteria</taxon>
        <taxon>Pseudomonadales</taxon>
        <taxon>Pseudomonadaceae</taxon>
        <taxon>Pseudomonas</taxon>
    </lineage>
</organism>
<protein>
    <submittedName>
        <fullName evidence="1">Uncharacterized protein</fullName>
    </submittedName>
</protein>
<name>A0A9X1Z635_9PSED</name>
<gene>
    <name evidence="1" type="ORF">M1B34_29000</name>
</gene>
<proteinExistence type="predicted"/>
<evidence type="ECO:0000313" key="1">
    <source>
        <dbReference type="EMBL" id="MCK9801595.1"/>
    </source>
</evidence>
<dbReference type="AlphaFoldDB" id="A0A9X1Z635"/>